<gene>
    <name evidence="1" type="ORF">EIKCOROL_01101</name>
</gene>
<sequence>MFQVAFLAGKFVRCRVRASGTHAVAHLPSCRIPKPRACVPHTPYIPHMSRLPETIFSGSLLIGQGVGWVGKPNISL</sequence>
<evidence type="ECO:0000313" key="2">
    <source>
        <dbReference type="Proteomes" id="UP000005837"/>
    </source>
</evidence>
<proteinExistence type="predicted"/>
<comment type="caution">
    <text evidence="1">The sequence shown here is derived from an EMBL/GenBank/DDBJ whole genome shotgun (WGS) entry which is preliminary data.</text>
</comment>
<accession>C0DUR5</accession>
<organism evidence="1 2">
    <name type="scientific">Eikenella corrodens ATCC 23834</name>
    <dbReference type="NCBI Taxonomy" id="546274"/>
    <lineage>
        <taxon>Bacteria</taxon>
        <taxon>Pseudomonadati</taxon>
        <taxon>Pseudomonadota</taxon>
        <taxon>Betaproteobacteria</taxon>
        <taxon>Neisseriales</taxon>
        <taxon>Neisseriaceae</taxon>
        <taxon>Eikenella</taxon>
    </lineage>
</organism>
<dbReference type="EMBL" id="ACEA01000017">
    <property type="protein sequence ID" value="EEG24463.1"/>
    <property type="molecule type" value="Genomic_DNA"/>
</dbReference>
<evidence type="ECO:0000313" key="1">
    <source>
        <dbReference type="EMBL" id="EEG24463.1"/>
    </source>
</evidence>
<dbReference type="Proteomes" id="UP000005837">
    <property type="component" value="Unassembled WGS sequence"/>
</dbReference>
<dbReference type="HOGENOM" id="CLU_2648756_0_0_4"/>
<reference evidence="1 2" key="1">
    <citation type="submission" date="2009-01" db="EMBL/GenBank/DDBJ databases">
        <authorList>
            <person name="Fulton L."/>
            <person name="Clifton S."/>
            <person name="Chinwalla A.T."/>
            <person name="Mitreva M."/>
            <person name="Sodergren E."/>
            <person name="Weinstock G."/>
            <person name="Clifton S."/>
            <person name="Dooling D.J."/>
            <person name="Fulton B."/>
            <person name="Minx P."/>
            <person name="Pepin K.H."/>
            <person name="Johnson M."/>
            <person name="Bhonagiri V."/>
            <person name="Nash W.E."/>
            <person name="Mardis E.R."/>
            <person name="Wilson R.K."/>
        </authorList>
    </citation>
    <scope>NUCLEOTIDE SEQUENCE [LARGE SCALE GENOMIC DNA]</scope>
    <source>
        <strain evidence="1 2">ATCC 23834</strain>
    </source>
</reference>
<name>C0DUR5_EIKCO</name>
<dbReference type="AlphaFoldDB" id="C0DUR5"/>
<protein>
    <submittedName>
        <fullName evidence="1">Uncharacterized protein</fullName>
    </submittedName>
</protein>